<dbReference type="AlphaFoldDB" id="A0A941HQD4"/>
<keyword evidence="1" id="KW-0479">Metal-binding</keyword>
<dbReference type="InterPro" id="IPR036705">
    <property type="entry name" value="Ribosyl_crysJ1_sf"/>
</dbReference>
<proteinExistence type="predicted"/>
<evidence type="ECO:0000256" key="1">
    <source>
        <dbReference type="PIRSR" id="PIRSR605502-1"/>
    </source>
</evidence>
<gene>
    <name evidence="2" type="ORF">KCG48_01655</name>
</gene>
<comment type="cofactor">
    <cofactor evidence="1">
        <name>Mg(2+)</name>
        <dbReference type="ChEBI" id="CHEBI:18420"/>
    </cofactor>
    <text evidence="1">Binds 2 magnesium ions per subunit.</text>
</comment>
<feature type="binding site" evidence="1">
    <location>
        <position position="207"/>
    </location>
    <ligand>
        <name>Mg(2+)</name>
        <dbReference type="ChEBI" id="CHEBI:18420"/>
        <label>1</label>
    </ligand>
</feature>
<keyword evidence="1" id="KW-0460">Magnesium</keyword>
<dbReference type="InterPro" id="IPR005502">
    <property type="entry name" value="Ribosyl_crysJ1"/>
</dbReference>
<dbReference type="EMBL" id="JAGSCS010000002">
    <property type="protein sequence ID" value="MBR0575037.1"/>
    <property type="molecule type" value="Genomic_DNA"/>
</dbReference>
<name>A0A941HQD4_9CLOT</name>
<dbReference type="Pfam" id="PF03747">
    <property type="entry name" value="ADP_ribosyl_GH"/>
    <property type="match status" value="1"/>
</dbReference>
<keyword evidence="3" id="KW-1185">Reference proteome</keyword>
<evidence type="ECO:0000313" key="2">
    <source>
        <dbReference type="EMBL" id="MBR0575037.1"/>
    </source>
</evidence>
<dbReference type="Gene3D" id="1.10.4080.10">
    <property type="entry name" value="ADP-ribosylation/Crystallin J1"/>
    <property type="match status" value="1"/>
</dbReference>
<sequence>MSIKKVEFYEGKTARQIAIDMINSTEPRLQTEEEASWTQNYVDRGALEVEHYRKRWFSEVPGSMAPDHVLIGAIQAQQNKGYDVREAEKLIVPTQIAYETGDHGTLLKNIALIFKCLSEAPKNLEDPYWNYPQYESFEQYLEKVSFPEAQEINLTDDEIIEKIHAAWCAQIAGGALGTIIEGYTTDNIRKKFGEVRGYLRKPSTHNDDNLFELAIIDAINKKGKEVTAEDIALEWIANITYTWSAEEVALQNLKRGIFPPESAKVNNPWNEWIGAQMRGSIFGLVAPGNPELAARLAWMDGSISHVNNGIMGEVFNAVLTALSWTNSHVRTILEQTIDLIPHDSEYYSVVKFAHEQCLQHDSWEPAWRACEEKYRRYNWIHTYPNAAAEVVALYYGEEDFDECMHIIAMCGQDVDCNAGMIGTIYGVIHGFAGIHDKWLEPFNDEFESLYRGYEKTTIRKIAEDTFTAYTALKGE</sequence>
<dbReference type="RefSeq" id="WP_211799560.1">
    <property type="nucleotide sequence ID" value="NZ_JAGSCS010000002.1"/>
</dbReference>
<organism evidence="2 3">
    <name type="scientific">Proteiniclasticum sediminis</name>
    <dbReference type="NCBI Taxonomy" id="2804028"/>
    <lineage>
        <taxon>Bacteria</taxon>
        <taxon>Bacillati</taxon>
        <taxon>Bacillota</taxon>
        <taxon>Clostridia</taxon>
        <taxon>Eubacteriales</taxon>
        <taxon>Clostridiaceae</taxon>
        <taxon>Proteiniclasticum</taxon>
    </lineage>
</organism>
<feature type="binding site" evidence="1">
    <location>
        <position position="415"/>
    </location>
    <ligand>
        <name>Mg(2+)</name>
        <dbReference type="ChEBI" id="CHEBI:18420"/>
        <label>1</label>
    </ligand>
</feature>
<dbReference type="SUPFAM" id="SSF101478">
    <property type="entry name" value="ADP-ribosylglycohydrolase"/>
    <property type="match status" value="1"/>
</dbReference>
<comment type="caution">
    <text evidence="2">The sequence shown here is derived from an EMBL/GenBank/DDBJ whole genome shotgun (WGS) entry which is preliminary data.</text>
</comment>
<protein>
    <submittedName>
        <fullName evidence="2">ADP-ribosylglycohydrolase family protein</fullName>
    </submittedName>
</protein>
<accession>A0A941HQD4</accession>
<feature type="binding site" evidence="1">
    <location>
        <position position="413"/>
    </location>
    <ligand>
        <name>Mg(2+)</name>
        <dbReference type="ChEBI" id="CHEBI:18420"/>
        <label>1</label>
    </ligand>
</feature>
<dbReference type="Proteomes" id="UP000675379">
    <property type="component" value="Unassembled WGS sequence"/>
</dbReference>
<dbReference type="GO" id="GO:0046872">
    <property type="term" value="F:metal ion binding"/>
    <property type="evidence" value="ECO:0007669"/>
    <property type="project" value="UniProtKB-KW"/>
</dbReference>
<reference evidence="2" key="1">
    <citation type="submission" date="2021-04" db="EMBL/GenBank/DDBJ databases">
        <title>Proteiniclasticum sedimins sp. nov., an obligate anaerobic bacterium isolated from anaerobic sludge.</title>
        <authorList>
            <person name="Liu J."/>
        </authorList>
    </citation>
    <scope>NUCLEOTIDE SEQUENCE</scope>
    <source>
        <strain evidence="2">BAD-10</strain>
    </source>
</reference>
<evidence type="ECO:0000313" key="3">
    <source>
        <dbReference type="Proteomes" id="UP000675379"/>
    </source>
</evidence>
<feature type="binding site" evidence="1">
    <location>
        <position position="208"/>
    </location>
    <ligand>
        <name>Mg(2+)</name>
        <dbReference type="ChEBI" id="CHEBI:18420"/>
        <label>1</label>
    </ligand>
</feature>